<dbReference type="RefSeq" id="WP_053521258.1">
    <property type="nucleotide sequence ID" value="NZ_LHCF01000001.1"/>
</dbReference>
<evidence type="ECO:0000313" key="1">
    <source>
        <dbReference type="EMBL" id="KOR75704.1"/>
    </source>
</evidence>
<accession>A0A0M1N142</accession>
<dbReference type="STRING" id="479893.CPX_001264"/>
<dbReference type="OrthoDB" id="10010731at2"/>
<dbReference type="Proteomes" id="UP000037386">
    <property type="component" value="Unassembled WGS sequence"/>
</dbReference>
<gene>
    <name evidence="1" type="ORF">CPX_001264</name>
</gene>
<evidence type="ECO:0000313" key="2">
    <source>
        <dbReference type="Proteomes" id="UP000037386"/>
    </source>
</evidence>
<name>A0A0M1N142_9MOLU</name>
<dbReference type="AlphaFoldDB" id="A0A0M1N142"/>
<comment type="caution">
    <text evidence="1">The sequence shown here is derived from an EMBL/GenBank/DDBJ whole genome shotgun (WGS) entry which is preliminary data.</text>
</comment>
<proteinExistence type="predicted"/>
<protein>
    <submittedName>
        <fullName evidence="1">Uncharacterized protein</fullName>
    </submittedName>
</protein>
<dbReference type="PATRIC" id="fig|479893.3.peg.39"/>
<sequence>MRENKNLLNIRQISMILLLTLPLITLIAVSAAVLSQYHATIKSEFIVGKRPQTDKTVEELQKDFTVMELKEKSDQKVSWENSGNNIMPTTNNTFSIVADYPVFANQGKVKKVYEIKLNENIRAKKDLFVHLKDMQQYFINKTNDQSTNDSIDSTSANEQFLEIESIKWLSSDDQPLDDKKDTNNLNLGKTLLLKGPKKLPGETDLITEAQLKADPKLFEKFKEQYEKSDTIKLAINFKINQVKMENKGLWDANSNYLNSDGQIKLGAQFKVFTDEN</sequence>
<reference evidence="2" key="1">
    <citation type="submission" date="2015-05" db="EMBL/GenBank/DDBJ databases">
        <title>Draft genome sequence of 'Candidatus Phytoplasma Pruni' strain CX, a plant pathogenic bacterium.</title>
        <authorList>
            <person name="Lee I.-M."/>
            <person name="Bottner-Parker K.D."/>
            <person name="Shao J."/>
            <person name="Gundersen-Rindal D.E."/>
            <person name="Zhao Y."/>
            <person name="Davis R.E."/>
        </authorList>
    </citation>
    <scope>NUCLEOTIDE SEQUENCE [LARGE SCALE GENOMIC DNA]</scope>
    <source>
        <strain evidence="2">CX</strain>
    </source>
</reference>
<organism evidence="1 2">
    <name type="scientific">Candidatus Phytoplasma pruni</name>
    <dbReference type="NCBI Taxonomy" id="479893"/>
    <lineage>
        <taxon>Bacteria</taxon>
        <taxon>Bacillati</taxon>
        <taxon>Mycoplasmatota</taxon>
        <taxon>Mollicutes</taxon>
        <taxon>Acholeplasmatales</taxon>
        <taxon>Acholeplasmataceae</taxon>
        <taxon>Candidatus Phytoplasma</taxon>
        <taxon>16SrIII (X-disease group)</taxon>
    </lineage>
</organism>
<dbReference type="EMBL" id="LHCF01000001">
    <property type="protein sequence ID" value="KOR75704.1"/>
    <property type="molecule type" value="Genomic_DNA"/>
</dbReference>